<protein>
    <submittedName>
        <fullName evidence="1">Uncharacterized protein</fullName>
    </submittedName>
</protein>
<gene>
    <name evidence="1" type="ORF">OPT61_g8032</name>
</gene>
<reference evidence="1" key="1">
    <citation type="submission" date="2022-11" db="EMBL/GenBank/DDBJ databases">
        <title>Genome Sequence of Boeremia exigua.</title>
        <authorList>
            <person name="Buettner E."/>
        </authorList>
    </citation>
    <scope>NUCLEOTIDE SEQUENCE</scope>
    <source>
        <strain evidence="1">CU02</strain>
    </source>
</reference>
<evidence type="ECO:0000313" key="1">
    <source>
        <dbReference type="EMBL" id="KAJ8108639.1"/>
    </source>
</evidence>
<name>A0ACC2I099_9PLEO</name>
<dbReference type="Proteomes" id="UP001153331">
    <property type="component" value="Unassembled WGS sequence"/>
</dbReference>
<dbReference type="EMBL" id="JAPHNI010000719">
    <property type="protein sequence ID" value="KAJ8108639.1"/>
    <property type="molecule type" value="Genomic_DNA"/>
</dbReference>
<organism evidence="1 2">
    <name type="scientific">Boeremia exigua</name>
    <dbReference type="NCBI Taxonomy" id="749465"/>
    <lineage>
        <taxon>Eukaryota</taxon>
        <taxon>Fungi</taxon>
        <taxon>Dikarya</taxon>
        <taxon>Ascomycota</taxon>
        <taxon>Pezizomycotina</taxon>
        <taxon>Dothideomycetes</taxon>
        <taxon>Pleosporomycetidae</taxon>
        <taxon>Pleosporales</taxon>
        <taxon>Pleosporineae</taxon>
        <taxon>Didymellaceae</taxon>
        <taxon>Boeremia</taxon>
    </lineage>
</organism>
<keyword evidence="2" id="KW-1185">Reference proteome</keyword>
<proteinExistence type="predicted"/>
<sequence>MGPGGSRPMSKAFDAAKTLHQQLAICSQLKVPQHTIVVAPLTEADRSRRLSSQAKRVTHGHKPATRNQPIDL</sequence>
<accession>A0ACC2I099</accession>
<evidence type="ECO:0000313" key="2">
    <source>
        <dbReference type="Proteomes" id="UP001153331"/>
    </source>
</evidence>
<comment type="caution">
    <text evidence="1">The sequence shown here is derived from an EMBL/GenBank/DDBJ whole genome shotgun (WGS) entry which is preliminary data.</text>
</comment>